<evidence type="ECO:0000256" key="1">
    <source>
        <dbReference type="SAM" id="MobiDB-lite"/>
    </source>
</evidence>
<keyword evidence="3" id="KW-1185">Reference proteome</keyword>
<protein>
    <submittedName>
        <fullName evidence="2">Uncharacterized protein</fullName>
    </submittedName>
</protein>
<proteinExistence type="predicted"/>
<feature type="compositionally biased region" description="Low complexity" evidence="1">
    <location>
        <begin position="52"/>
        <end position="62"/>
    </location>
</feature>
<dbReference type="AlphaFoldDB" id="A0A182JS16"/>
<reference evidence="3" key="1">
    <citation type="submission" date="2013-03" db="EMBL/GenBank/DDBJ databases">
        <title>The Genome Sequence of Anopheles christyi ACHKN1017.</title>
        <authorList>
            <consortium name="The Broad Institute Genomics Platform"/>
            <person name="Neafsey D.E."/>
            <person name="Besansky N."/>
            <person name="Walker B."/>
            <person name="Young S.K."/>
            <person name="Zeng Q."/>
            <person name="Gargeya S."/>
            <person name="Fitzgerald M."/>
            <person name="Haas B."/>
            <person name="Abouelleil A."/>
            <person name="Allen A.W."/>
            <person name="Alvarado L."/>
            <person name="Arachchi H.M."/>
            <person name="Berlin A.M."/>
            <person name="Chapman S.B."/>
            <person name="Gainer-Dewar J."/>
            <person name="Goldberg J."/>
            <person name="Griggs A."/>
            <person name="Gujja S."/>
            <person name="Hansen M."/>
            <person name="Howarth C."/>
            <person name="Imamovic A."/>
            <person name="Ireland A."/>
            <person name="Larimer J."/>
            <person name="McCowan C."/>
            <person name="Murphy C."/>
            <person name="Pearson M."/>
            <person name="Poon T.W."/>
            <person name="Priest M."/>
            <person name="Roberts A."/>
            <person name="Saif S."/>
            <person name="Shea T."/>
            <person name="Sisk P."/>
            <person name="Sykes S."/>
            <person name="Wortman J."/>
            <person name="Nusbaum C."/>
            <person name="Birren B."/>
        </authorList>
    </citation>
    <scope>NUCLEOTIDE SEQUENCE [LARGE SCALE GENOMIC DNA]</scope>
    <source>
        <strain evidence="3">ACHKN1017</strain>
    </source>
</reference>
<feature type="compositionally biased region" description="Low complexity" evidence="1">
    <location>
        <begin position="96"/>
        <end position="113"/>
    </location>
</feature>
<dbReference type="VEuPathDB" id="VectorBase:ACHR001298"/>
<dbReference type="EnsemblMetazoa" id="ACHR001298-RA">
    <property type="protein sequence ID" value="ACHR001298-PA"/>
    <property type="gene ID" value="ACHR001298"/>
</dbReference>
<dbReference type="STRING" id="43041.A0A182JS16"/>
<feature type="compositionally biased region" description="Acidic residues" evidence="1">
    <location>
        <begin position="244"/>
        <end position="253"/>
    </location>
</feature>
<feature type="compositionally biased region" description="Acidic residues" evidence="1">
    <location>
        <begin position="114"/>
        <end position="125"/>
    </location>
</feature>
<accession>A0A182JS16</accession>
<feature type="region of interest" description="Disordered" evidence="1">
    <location>
        <begin position="662"/>
        <end position="697"/>
    </location>
</feature>
<reference evidence="2" key="2">
    <citation type="submission" date="2020-05" db="UniProtKB">
        <authorList>
            <consortium name="EnsemblMetazoa"/>
        </authorList>
    </citation>
    <scope>IDENTIFICATION</scope>
    <source>
        <strain evidence="2">ACHKN1017</strain>
    </source>
</reference>
<feature type="compositionally biased region" description="Polar residues" evidence="1">
    <location>
        <begin position="26"/>
        <end position="50"/>
    </location>
</feature>
<feature type="compositionally biased region" description="Basic and acidic residues" evidence="1">
    <location>
        <begin position="686"/>
        <end position="697"/>
    </location>
</feature>
<organism evidence="2 3">
    <name type="scientific">Anopheles christyi</name>
    <dbReference type="NCBI Taxonomy" id="43041"/>
    <lineage>
        <taxon>Eukaryota</taxon>
        <taxon>Metazoa</taxon>
        <taxon>Ecdysozoa</taxon>
        <taxon>Arthropoda</taxon>
        <taxon>Hexapoda</taxon>
        <taxon>Insecta</taxon>
        <taxon>Pterygota</taxon>
        <taxon>Neoptera</taxon>
        <taxon>Endopterygota</taxon>
        <taxon>Diptera</taxon>
        <taxon>Nematocera</taxon>
        <taxon>Culicoidea</taxon>
        <taxon>Culicidae</taxon>
        <taxon>Anophelinae</taxon>
        <taxon>Anopheles</taxon>
    </lineage>
</organism>
<name>A0A182JS16_9DIPT</name>
<dbReference type="Proteomes" id="UP000075881">
    <property type="component" value="Unassembled WGS sequence"/>
</dbReference>
<evidence type="ECO:0000313" key="3">
    <source>
        <dbReference type="Proteomes" id="UP000075881"/>
    </source>
</evidence>
<feature type="region of interest" description="Disordered" evidence="1">
    <location>
        <begin position="1"/>
        <end position="140"/>
    </location>
</feature>
<feature type="compositionally biased region" description="Gly residues" evidence="1">
    <location>
        <begin position="668"/>
        <end position="682"/>
    </location>
</feature>
<feature type="region of interest" description="Disordered" evidence="1">
    <location>
        <begin position="236"/>
        <end position="255"/>
    </location>
</feature>
<feature type="compositionally biased region" description="Pro residues" evidence="1">
    <location>
        <begin position="63"/>
        <end position="75"/>
    </location>
</feature>
<sequence>MSFGPRKPTIPSRPSRPGVVKKPLSKTVTRNEATIKQQQVVKPKGSSSGAIATVAPKKIVPVAPKPSPLKAPTPEPVYDYESDFESDQSMPSAGCSSTESSAENTESNSSSSEGGDDEEEDDAEEEKLAIGPQDTEKQEVKTQTIAAKNSRSVDILSKISLNDITVQLYRFDPEEYAELRTNFGITSTVAYGKHTQTDCALVSTASQTSTITVRDRSTCMQEGFRSLRCRVAEEEDWQDRMHGDEDDDGDDGEVQNYSSLQNIERMFCTLNGALERRFSKVSGSARLLPTQHDRRNQSQQRSILQLLRKASPIVEALLESRRNQLKTANSNEREEHLSDGTNNVVRSFDAGKMCPEFEIKLVHSKSTEASAPMEYFVLEFWARGTYSRPMYRFSSWSTIVCVDYEFRKSMMVFGGTSDGTLQMWLGDAGRCHNAVLPPHQIVAPNVPRKHKLNCWQMVAVKVLPVPVIRDSSLEIGCENAFNQVFGLFSSGIIVVWNVQIQKQGTVSADDVLSAKLSPPEVTLVQSKVMDLTSRIGGRLPYDALRTFENLLLHDHHQMVMSSNHGVIRLSHFVQSEYDPVLLIHPDPSHTIINLKRMVQANDTLFVLYSNKTVRVLKLCTEPGGRESAQSRHRKHDDQPHLMLSVCTNKSCTIQSIVHDEAKRYGNSNGSGEGRADGGGGGMVPKAVERGEKGDGEMCAKPRFHHGQQILFFDAHHPDGMLKDVSYCEQRWDNSCLSCPAQSDVCRQFRPFQRVRLKMVSDSQKRKAIKEFLIPDTLKDDIAYCQRSLRDCVKVHQYFAQRCNSLSMIQQGQVKQYLLELEDEMRAIGKEQNGLVQDLAKRLKHFQRKTASEKHIELGDDLAN</sequence>
<evidence type="ECO:0000313" key="2">
    <source>
        <dbReference type="EnsemblMetazoa" id="ACHR001298-PA"/>
    </source>
</evidence>